<keyword evidence="2 5" id="KW-0812">Transmembrane</keyword>
<evidence type="ECO:0000259" key="6">
    <source>
        <dbReference type="Pfam" id="PF04932"/>
    </source>
</evidence>
<keyword evidence="4 5" id="KW-0472">Membrane</keyword>
<feature type="transmembrane region" description="Helical" evidence="5">
    <location>
        <begin position="353"/>
        <end position="383"/>
    </location>
</feature>
<dbReference type="InterPro" id="IPR007016">
    <property type="entry name" value="O-antigen_ligase-rel_domated"/>
</dbReference>
<comment type="subcellular location">
    <subcellularLocation>
        <location evidence="1">Membrane</location>
        <topology evidence="1">Multi-pass membrane protein</topology>
    </subcellularLocation>
</comment>
<keyword evidence="3 5" id="KW-1133">Transmembrane helix</keyword>
<dbReference type="RefSeq" id="WP_377116859.1">
    <property type="nucleotide sequence ID" value="NZ_JBHTHZ010000013.1"/>
</dbReference>
<evidence type="ECO:0000256" key="3">
    <source>
        <dbReference type="ARBA" id="ARBA00022989"/>
    </source>
</evidence>
<dbReference type="Proteomes" id="UP001597010">
    <property type="component" value="Unassembled WGS sequence"/>
</dbReference>
<evidence type="ECO:0000313" key="8">
    <source>
        <dbReference type="Proteomes" id="UP001597010"/>
    </source>
</evidence>
<evidence type="ECO:0000256" key="4">
    <source>
        <dbReference type="ARBA" id="ARBA00023136"/>
    </source>
</evidence>
<evidence type="ECO:0000256" key="2">
    <source>
        <dbReference type="ARBA" id="ARBA00022692"/>
    </source>
</evidence>
<accession>A0ABW3AVX8</accession>
<sequence length="410" mass="47267">MQRKTESKFTVFNTVLMLLCVTNVLELFLPRDETTNSFIRLPIQLIHLGIIGLMWRSILLKKRNWNQVTVNTALLVSIVVIYIIVFIFGDESVPLSAYSQYIRTIEWLSVLIYFYESLLRYSLNLFLMRWYIITYIISVLKQLLEASFFDREKLGGGDTASFPLLFLIPLILMCFYERWKSVAIGFACILIMISLRRTTIIGLALCLPFIFSYLKTKLKSYEVIGSIIVIIIAVGFAWSKFGDSLVTRFDEMFQGRDDGSYGSGRSDFYTLVWETWIKGNLSLLFGNGVFGVRKLLLAKFSIIHAHNDYLEIAYTFGLLGLTIWFGFIVSIWRTKALIKKYSPTNLNIFYINFISFIIITLASGCLLRVTTIPFSMVVAILLYEVRKGKRLKKEGEQQQLALKYNTAMQN</sequence>
<organism evidence="7 8">
    <name type="scientific">Mucilaginibacter litoreus</name>
    <dbReference type="NCBI Taxonomy" id="1048221"/>
    <lineage>
        <taxon>Bacteria</taxon>
        <taxon>Pseudomonadati</taxon>
        <taxon>Bacteroidota</taxon>
        <taxon>Sphingobacteriia</taxon>
        <taxon>Sphingobacteriales</taxon>
        <taxon>Sphingobacteriaceae</taxon>
        <taxon>Mucilaginibacter</taxon>
    </lineage>
</organism>
<protein>
    <submittedName>
        <fullName evidence="7">O-antigen ligase family protein</fullName>
    </submittedName>
</protein>
<feature type="transmembrane region" description="Helical" evidence="5">
    <location>
        <begin position="9"/>
        <end position="29"/>
    </location>
</feature>
<reference evidence="8" key="1">
    <citation type="journal article" date="2019" name="Int. J. Syst. Evol. Microbiol.">
        <title>The Global Catalogue of Microorganisms (GCM) 10K type strain sequencing project: providing services to taxonomists for standard genome sequencing and annotation.</title>
        <authorList>
            <consortium name="The Broad Institute Genomics Platform"/>
            <consortium name="The Broad Institute Genome Sequencing Center for Infectious Disease"/>
            <person name="Wu L."/>
            <person name="Ma J."/>
        </authorList>
    </citation>
    <scope>NUCLEOTIDE SEQUENCE [LARGE SCALE GENOMIC DNA]</scope>
    <source>
        <strain evidence="8">CCUG 61484</strain>
    </source>
</reference>
<keyword evidence="7" id="KW-0436">Ligase</keyword>
<dbReference type="PANTHER" id="PTHR37422">
    <property type="entry name" value="TEICHURONIC ACID BIOSYNTHESIS PROTEIN TUAE"/>
    <property type="match status" value="1"/>
</dbReference>
<feature type="transmembrane region" description="Helical" evidence="5">
    <location>
        <begin position="312"/>
        <end position="333"/>
    </location>
</feature>
<dbReference type="GO" id="GO:0016874">
    <property type="term" value="F:ligase activity"/>
    <property type="evidence" value="ECO:0007669"/>
    <property type="project" value="UniProtKB-KW"/>
</dbReference>
<dbReference type="Pfam" id="PF04932">
    <property type="entry name" value="Wzy_C"/>
    <property type="match status" value="1"/>
</dbReference>
<evidence type="ECO:0000256" key="1">
    <source>
        <dbReference type="ARBA" id="ARBA00004141"/>
    </source>
</evidence>
<dbReference type="EMBL" id="JBHTHZ010000013">
    <property type="protein sequence ID" value="MFD0794953.1"/>
    <property type="molecule type" value="Genomic_DNA"/>
</dbReference>
<proteinExistence type="predicted"/>
<feature type="transmembrane region" description="Helical" evidence="5">
    <location>
        <begin position="223"/>
        <end position="241"/>
    </location>
</feature>
<name>A0ABW3AVX8_9SPHI</name>
<keyword evidence="8" id="KW-1185">Reference proteome</keyword>
<comment type="caution">
    <text evidence="7">The sequence shown here is derived from an EMBL/GenBank/DDBJ whole genome shotgun (WGS) entry which is preliminary data.</text>
</comment>
<evidence type="ECO:0000313" key="7">
    <source>
        <dbReference type="EMBL" id="MFD0794953.1"/>
    </source>
</evidence>
<feature type="domain" description="O-antigen ligase-related" evidence="6">
    <location>
        <begin position="184"/>
        <end position="325"/>
    </location>
</feature>
<evidence type="ECO:0000256" key="5">
    <source>
        <dbReference type="SAM" id="Phobius"/>
    </source>
</evidence>
<feature type="transmembrane region" description="Helical" evidence="5">
    <location>
        <begin position="160"/>
        <end position="176"/>
    </location>
</feature>
<feature type="transmembrane region" description="Helical" evidence="5">
    <location>
        <begin position="183"/>
        <end position="211"/>
    </location>
</feature>
<dbReference type="InterPro" id="IPR051533">
    <property type="entry name" value="WaaL-like"/>
</dbReference>
<gene>
    <name evidence="7" type="ORF">ACFQZX_15130</name>
</gene>
<feature type="transmembrane region" description="Helical" evidence="5">
    <location>
        <begin position="70"/>
        <end position="89"/>
    </location>
</feature>
<feature type="transmembrane region" description="Helical" evidence="5">
    <location>
        <begin position="41"/>
        <end position="58"/>
    </location>
</feature>
<dbReference type="PANTHER" id="PTHR37422:SF17">
    <property type="entry name" value="O-ANTIGEN LIGASE"/>
    <property type="match status" value="1"/>
</dbReference>